<protein>
    <submittedName>
        <fullName evidence="2">G8135 protein</fullName>
    </submittedName>
</protein>
<sequence>MYSTFQSRNEAQYPLQPQRKWDDIGPLHLSGVDNCIALFNKIARRNRQRPYNTGDPAPVLGFWEDEEEADPGGGDDDDDDGDVPPGTPWYPDADGTEISYPYLRSLPSGSMRSYLSTHSRGPTSASMRSHLSTVMDTEAGDHDDNPMLGPRLSESSDVEEATVFEDPPPVDHLPSSSYVPPAPAPPPLPMPEKGIRRKMENRSAMSVGAKTALDGAEHMDEAMRHIRAAVNMDDPAEPAIPARDSAAEEARRLAEAEAINAQRAADNAANAERLEELIARDFPEEFQPLDIGVGPPPGLPPPPRHDLDPPDWFVHRHLPPLLPRVERELVVWAPQQARKPSSDAEPSRPPTPRSRDPTPRRRRALKAEKKPTIAKKKPAKALPAARTPRAATPRAATKRKTISYYKGSKAREDLELPAAKVRRLTIERAAERARKQAASGIRRIQWPNLSTS</sequence>
<evidence type="ECO:0000256" key="1">
    <source>
        <dbReference type="SAM" id="MobiDB-lite"/>
    </source>
</evidence>
<dbReference type="EMBL" id="CAXHTA020000012">
    <property type="protein sequence ID" value="CAL5225332.1"/>
    <property type="molecule type" value="Genomic_DNA"/>
</dbReference>
<feature type="compositionally biased region" description="Basic and acidic residues" evidence="1">
    <location>
        <begin position="353"/>
        <end position="371"/>
    </location>
</feature>
<evidence type="ECO:0000313" key="3">
    <source>
        <dbReference type="Proteomes" id="UP001497392"/>
    </source>
</evidence>
<dbReference type="Proteomes" id="UP001497392">
    <property type="component" value="Unassembled WGS sequence"/>
</dbReference>
<comment type="caution">
    <text evidence="2">The sequence shown here is derived from an EMBL/GenBank/DDBJ whole genome shotgun (WGS) entry which is preliminary data.</text>
</comment>
<proteinExistence type="predicted"/>
<accession>A0ABP1G6C3</accession>
<feature type="compositionally biased region" description="Acidic residues" evidence="1">
    <location>
        <begin position="63"/>
        <end position="82"/>
    </location>
</feature>
<evidence type="ECO:0000313" key="2">
    <source>
        <dbReference type="EMBL" id="CAL5225332.1"/>
    </source>
</evidence>
<feature type="region of interest" description="Disordered" evidence="1">
    <location>
        <begin position="48"/>
        <end position="102"/>
    </location>
</feature>
<feature type="region of interest" description="Disordered" evidence="1">
    <location>
        <begin position="432"/>
        <end position="452"/>
    </location>
</feature>
<feature type="compositionally biased region" description="Low complexity" evidence="1">
    <location>
        <begin position="380"/>
        <end position="395"/>
    </location>
</feature>
<reference evidence="2 3" key="1">
    <citation type="submission" date="2024-06" db="EMBL/GenBank/DDBJ databases">
        <authorList>
            <person name="Kraege A."/>
            <person name="Thomma B."/>
        </authorList>
    </citation>
    <scope>NUCLEOTIDE SEQUENCE [LARGE SCALE GENOMIC DNA]</scope>
</reference>
<feature type="region of interest" description="Disordered" evidence="1">
    <location>
        <begin position="333"/>
        <end position="409"/>
    </location>
</feature>
<organism evidence="2 3">
    <name type="scientific">Coccomyxa viridis</name>
    <dbReference type="NCBI Taxonomy" id="1274662"/>
    <lineage>
        <taxon>Eukaryota</taxon>
        <taxon>Viridiplantae</taxon>
        <taxon>Chlorophyta</taxon>
        <taxon>core chlorophytes</taxon>
        <taxon>Trebouxiophyceae</taxon>
        <taxon>Trebouxiophyceae incertae sedis</taxon>
        <taxon>Coccomyxaceae</taxon>
        <taxon>Coccomyxa</taxon>
    </lineage>
</organism>
<gene>
    <name evidence="2" type="primary">g8135</name>
    <name evidence="2" type="ORF">VP750_LOCUS6991</name>
</gene>
<feature type="region of interest" description="Disordered" evidence="1">
    <location>
        <begin position="287"/>
        <end position="307"/>
    </location>
</feature>
<name>A0ABP1G6C3_9CHLO</name>
<keyword evidence="3" id="KW-1185">Reference proteome</keyword>